<name>A0A4C1TVY3_EUMVA</name>
<reference evidence="1 2" key="1">
    <citation type="journal article" date="2019" name="Commun. Biol.">
        <title>The bagworm genome reveals a unique fibroin gene that provides high tensile strength.</title>
        <authorList>
            <person name="Kono N."/>
            <person name="Nakamura H."/>
            <person name="Ohtoshi R."/>
            <person name="Tomita M."/>
            <person name="Numata K."/>
            <person name="Arakawa K."/>
        </authorList>
    </citation>
    <scope>NUCLEOTIDE SEQUENCE [LARGE SCALE GENOMIC DNA]</scope>
</reference>
<keyword evidence="2" id="KW-1185">Reference proteome</keyword>
<dbReference type="Proteomes" id="UP000299102">
    <property type="component" value="Unassembled WGS sequence"/>
</dbReference>
<dbReference type="EMBL" id="BGZK01000092">
    <property type="protein sequence ID" value="GBP18044.1"/>
    <property type="molecule type" value="Genomic_DNA"/>
</dbReference>
<protein>
    <recommendedName>
        <fullName evidence="3">Retrovirus-related Pol polyprotein from type-1 retrotransposable element R1 4</fullName>
    </recommendedName>
</protein>
<gene>
    <name evidence="1" type="ORF">EVAR_16990_1</name>
</gene>
<dbReference type="OrthoDB" id="7382669at2759"/>
<proteinExistence type="predicted"/>
<evidence type="ECO:0008006" key="3">
    <source>
        <dbReference type="Google" id="ProtNLM"/>
    </source>
</evidence>
<accession>A0A4C1TVY3</accession>
<sequence>MGIFHVDEKKICPFFKKRLSACSYSPREGARSYGSAIFVGSGFRVGLVIESRWRLPAGSSLRGPDHTYSQGRSTERPALRILTRTYFTSSTAALPVLAGVLPANYEVTRRSGEAGRVDAERENLTRTEIRVLRRCVKDKTVELGQKGWDETDEMHHVLWACPLYDDIRAEMIGGLEVLQTGLVYYADLVDSRVNFCNYREFARAWYRLRGGL</sequence>
<organism evidence="1 2">
    <name type="scientific">Eumeta variegata</name>
    <name type="common">Bagworm moth</name>
    <name type="synonym">Eumeta japonica</name>
    <dbReference type="NCBI Taxonomy" id="151549"/>
    <lineage>
        <taxon>Eukaryota</taxon>
        <taxon>Metazoa</taxon>
        <taxon>Ecdysozoa</taxon>
        <taxon>Arthropoda</taxon>
        <taxon>Hexapoda</taxon>
        <taxon>Insecta</taxon>
        <taxon>Pterygota</taxon>
        <taxon>Neoptera</taxon>
        <taxon>Endopterygota</taxon>
        <taxon>Lepidoptera</taxon>
        <taxon>Glossata</taxon>
        <taxon>Ditrysia</taxon>
        <taxon>Tineoidea</taxon>
        <taxon>Psychidae</taxon>
        <taxon>Oiketicinae</taxon>
        <taxon>Eumeta</taxon>
    </lineage>
</organism>
<dbReference type="AlphaFoldDB" id="A0A4C1TVY3"/>
<evidence type="ECO:0000313" key="2">
    <source>
        <dbReference type="Proteomes" id="UP000299102"/>
    </source>
</evidence>
<evidence type="ECO:0000313" key="1">
    <source>
        <dbReference type="EMBL" id="GBP18044.1"/>
    </source>
</evidence>
<comment type="caution">
    <text evidence="1">The sequence shown here is derived from an EMBL/GenBank/DDBJ whole genome shotgun (WGS) entry which is preliminary data.</text>
</comment>